<evidence type="ECO:0000256" key="1">
    <source>
        <dbReference type="SAM" id="Coils"/>
    </source>
</evidence>
<dbReference type="AlphaFoldDB" id="A0A1X2GXN2"/>
<comment type="caution">
    <text evidence="4">The sequence shown here is derived from an EMBL/GenBank/DDBJ whole genome shotgun (WGS) entry which is preliminary data.</text>
</comment>
<keyword evidence="3" id="KW-0812">Transmembrane</keyword>
<feature type="compositionally biased region" description="Basic and acidic residues" evidence="2">
    <location>
        <begin position="264"/>
        <end position="277"/>
    </location>
</feature>
<name>A0A1X2GXN2_9FUNG</name>
<accession>A0A1X2GXN2</accession>
<feature type="compositionally biased region" description="Basic and acidic residues" evidence="2">
    <location>
        <begin position="204"/>
        <end position="216"/>
    </location>
</feature>
<feature type="compositionally biased region" description="Polar residues" evidence="2">
    <location>
        <begin position="168"/>
        <end position="192"/>
    </location>
</feature>
<proteinExistence type="predicted"/>
<feature type="transmembrane region" description="Helical" evidence="3">
    <location>
        <begin position="6"/>
        <end position="25"/>
    </location>
</feature>
<keyword evidence="1" id="KW-0175">Coiled coil</keyword>
<keyword evidence="3" id="KW-1133">Transmembrane helix</keyword>
<feature type="region of interest" description="Disordered" evidence="2">
    <location>
        <begin position="168"/>
        <end position="324"/>
    </location>
</feature>
<evidence type="ECO:0000256" key="3">
    <source>
        <dbReference type="SAM" id="Phobius"/>
    </source>
</evidence>
<protein>
    <submittedName>
        <fullName evidence="4">Uncharacterized protein</fullName>
    </submittedName>
</protein>
<feature type="coiled-coil region" evidence="1">
    <location>
        <begin position="96"/>
        <end position="154"/>
    </location>
</feature>
<dbReference type="EMBL" id="MCGT01000001">
    <property type="protein sequence ID" value="ORX62838.1"/>
    <property type="molecule type" value="Genomic_DNA"/>
</dbReference>
<sequence>MHPLLALTIFGSGAIVLMVGTGIVLHHINMHRERQEYHNYVRHFNQEFGPHEFTPASDDEDDDDRHPAKSTGAQHTNSTALRRRPVKETTPQAYEMDDLEREIARREQLVDQQRQEIAHLELKLLERQAMLERRQDLEDEEVRLHRQASELSLKLSKLDLLESKSNSRATSALDSRSDNNQHLSSVGLSESFQSSLMPPPQLPLREHTTISDDKSPYHTLSDRSPSPLSTTSDAHHQSQPLVSGEDVNDRITMSLAFPTSSTELEPHDMDLQSHDWNTDATSPLASVMSPHGSNSTRTHSVSSHAQSLSSYDLLNESDASDHHL</sequence>
<reference evidence="4 5" key="1">
    <citation type="submission" date="2016-07" db="EMBL/GenBank/DDBJ databases">
        <title>Pervasive Adenine N6-methylation of Active Genes in Fungi.</title>
        <authorList>
            <consortium name="DOE Joint Genome Institute"/>
            <person name="Mondo S.J."/>
            <person name="Dannebaum R.O."/>
            <person name="Kuo R.C."/>
            <person name="Labutti K."/>
            <person name="Haridas S."/>
            <person name="Kuo A."/>
            <person name="Salamov A."/>
            <person name="Ahrendt S.R."/>
            <person name="Lipzen A."/>
            <person name="Sullivan W."/>
            <person name="Andreopoulos W.B."/>
            <person name="Clum A."/>
            <person name="Lindquist E."/>
            <person name="Daum C."/>
            <person name="Ramamoorthy G.K."/>
            <person name="Gryganskyi A."/>
            <person name="Culley D."/>
            <person name="Magnuson J.K."/>
            <person name="James T.Y."/>
            <person name="O'Malley M.A."/>
            <person name="Stajich J.E."/>
            <person name="Spatafora J.W."/>
            <person name="Visel A."/>
            <person name="Grigoriev I.V."/>
        </authorList>
    </citation>
    <scope>NUCLEOTIDE SEQUENCE [LARGE SCALE GENOMIC DNA]</scope>
    <source>
        <strain evidence="4 5">NRRL 3301</strain>
    </source>
</reference>
<organism evidence="4 5">
    <name type="scientific">Hesseltinella vesiculosa</name>
    <dbReference type="NCBI Taxonomy" id="101127"/>
    <lineage>
        <taxon>Eukaryota</taxon>
        <taxon>Fungi</taxon>
        <taxon>Fungi incertae sedis</taxon>
        <taxon>Mucoromycota</taxon>
        <taxon>Mucoromycotina</taxon>
        <taxon>Mucoromycetes</taxon>
        <taxon>Mucorales</taxon>
        <taxon>Cunninghamellaceae</taxon>
        <taxon>Hesseltinella</taxon>
    </lineage>
</organism>
<evidence type="ECO:0000313" key="5">
    <source>
        <dbReference type="Proteomes" id="UP000242146"/>
    </source>
</evidence>
<gene>
    <name evidence="4" type="ORF">DM01DRAFT_1330963</name>
</gene>
<evidence type="ECO:0000313" key="4">
    <source>
        <dbReference type="EMBL" id="ORX62838.1"/>
    </source>
</evidence>
<feature type="compositionally biased region" description="Polar residues" evidence="2">
    <location>
        <begin position="222"/>
        <end position="241"/>
    </location>
</feature>
<keyword evidence="3" id="KW-0472">Membrane</keyword>
<feature type="compositionally biased region" description="Polar residues" evidence="2">
    <location>
        <begin position="71"/>
        <end position="80"/>
    </location>
</feature>
<evidence type="ECO:0000256" key="2">
    <source>
        <dbReference type="SAM" id="MobiDB-lite"/>
    </source>
</evidence>
<feature type="compositionally biased region" description="Low complexity" evidence="2">
    <location>
        <begin position="300"/>
        <end position="310"/>
    </location>
</feature>
<keyword evidence="5" id="KW-1185">Reference proteome</keyword>
<dbReference type="Proteomes" id="UP000242146">
    <property type="component" value="Unassembled WGS sequence"/>
</dbReference>
<feature type="region of interest" description="Disordered" evidence="2">
    <location>
        <begin position="48"/>
        <end position="96"/>
    </location>
</feature>